<dbReference type="PANTHER" id="PTHR22916:SF3">
    <property type="entry name" value="UDP-GLCNAC:BETAGAL BETA-1,3-N-ACETYLGLUCOSAMINYLTRANSFERASE-LIKE PROTEIN 1"/>
    <property type="match status" value="1"/>
</dbReference>
<sequence length="326" mass="38469">MSKLGILVTQYNEDEKILKNLLDSIAVQQNVDLKEIEVIICNDGSDTIISSEFFNKYDFSIKYIRHEHKGVSATRNACLDNSTAEYVMFCDIDDMFENMYSLSRIFFEMQRPFDGLVCSFIEELKIPDGTIKLLKKDNDSVFVHGKVYRRAFLVENNIRWNENLTIHEDSYFNILCKQLAKEYRYCNEQIYIWKWRDASVCRRDSKYMLKTYTNLLDSNEALIDELTRRGMGKEAGQVAYSALFDFFYTLNKQEWMDSSNAEYVNKTLERFRQFFAKYQKIIANVSDEEKKQIIYMIRNRMSGEGVLIETLTFKDFMMMVGGTNEQ</sequence>
<dbReference type="Gene3D" id="3.90.550.10">
    <property type="entry name" value="Spore Coat Polysaccharide Biosynthesis Protein SpsA, Chain A"/>
    <property type="match status" value="1"/>
</dbReference>
<dbReference type="EMBL" id="BK016193">
    <property type="protein sequence ID" value="DAG01460.1"/>
    <property type="molecule type" value="Genomic_DNA"/>
</dbReference>
<organism evidence="2">
    <name type="scientific">Myoviridae sp. ct8iP21</name>
    <dbReference type="NCBI Taxonomy" id="2825041"/>
    <lineage>
        <taxon>Viruses</taxon>
        <taxon>Duplodnaviria</taxon>
        <taxon>Heunggongvirae</taxon>
        <taxon>Uroviricota</taxon>
        <taxon>Caudoviricetes</taxon>
    </lineage>
</organism>
<dbReference type="InterPro" id="IPR001173">
    <property type="entry name" value="Glyco_trans_2-like"/>
</dbReference>
<reference evidence="2" key="1">
    <citation type="journal article" date="2021" name="Proc. Natl. Acad. Sci. U.S.A.">
        <title>A Catalog of Tens of Thousands of Viruses from Human Metagenomes Reveals Hidden Associations with Chronic Diseases.</title>
        <authorList>
            <person name="Tisza M.J."/>
            <person name="Buck C.B."/>
        </authorList>
    </citation>
    <scope>NUCLEOTIDE SEQUENCE</scope>
    <source>
        <strain evidence="2">Ct8iP21</strain>
    </source>
</reference>
<name>A0A8S5V440_9CAUD</name>
<dbReference type="CDD" id="cd00761">
    <property type="entry name" value="Glyco_tranf_GTA_type"/>
    <property type="match status" value="1"/>
</dbReference>
<accession>A0A8S5V440</accession>
<protein>
    <recommendedName>
        <fullName evidence="1">Glycosyltransferase 2-like domain-containing protein</fullName>
    </recommendedName>
</protein>
<evidence type="ECO:0000259" key="1">
    <source>
        <dbReference type="Pfam" id="PF00535"/>
    </source>
</evidence>
<dbReference type="SUPFAM" id="SSF53448">
    <property type="entry name" value="Nucleotide-diphospho-sugar transferases"/>
    <property type="match status" value="1"/>
</dbReference>
<dbReference type="Pfam" id="PF00535">
    <property type="entry name" value="Glycos_transf_2"/>
    <property type="match status" value="1"/>
</dbReference>
<dbReference type="PANTHER" id="PTHR22916">
    <property type="entry name" value="GLYCOSYLTRANSFERASE"/>
    <property type="match status" value="1"/>
</dbReference>
<dbReference type="InterPro" id="IPR029044">
    <property type="entry name" value="Nucleotide-diphossugar_trans"/>
</dbReference>
<dbReference type="GO" id="GO:0016758">
    <property type="term" value="F:hexosyltransferase activity"/>
    <property type="evidence" value="ECO:0007669"/>
    <property type="project" value="UniProtKB-ARBA"/>
</dbReference>
<proteinExistence type="predicted"/>
<feature type="domain" description="Glycosyltransferase 2-like" evidence="1">
    <location>
        <begin position="6"/>
        <end position="121"/>
    </location>
</feature>
<evidence type="ECO:0000313" key="2">
    <source>
        <dbReference type="EMBL" id="DAG01460.1"/>
    </source>
</evidence>